<dbReference type="Pfam" id="PF18269">
    <property type="entry name" value="T3SS_ATPase_C"/>
    <property type="match status" value="1"/>
</dbReference>
<organism evidence="10 11">
    <name type="scientific">Scleromatobacter humisilvae</name>
    <dbReference type="NCBI Taxonomy" id="2897159"/>
    <lineage>
        <taxon>Bacteria</taxon>
        <taxon>Pseudomonadati</taxon>
        <taxon>Pseudomonadota</taxon>
        <taxon>Betaproteobacteria</taxon>
        <taxon>Burkholderiales</taxon>
        <taxon>Sphaerotilaceae</taxon>
        <taxon>Scleromatobacter</taxon>
    </lineage>
</organism>
<evidence type="ECO:0000256" key="8">
    <source>
        <dbReference type="ARBA" id="ARBA00034006"/>
    </source>
</evidence>
<reference evidence="10" key="1">
    <citation type="submission" date="2021-11" db="EMBL/GenBank/DDBJ databases">
        <title>BS-T2-15 a new species belonging to the Comamonadaceae family isolated from the soil of a French oak forest.</title>
        <authorList>
            <person name="Mieszkin S."/>
            <person name="Alain K."/>
        </authorList>
    </citation>
    <scope>NUCLEOTIDE SEQUENCE</scope>
    <source>
        <strain evidence="10">BS-T2-15</strain>
    </source>
</reference>
<dbReference type="InterPro" id="IPR005714">
    <property type="entry name" value="ATPase_T3SS_FliI/YscN"/>
</dbReference>
<accession>A0A9X1YTE6</accession>
<keyword evidence="5" id="KW-0067">ATP-binding</keyword>
<sequence length="452" mass="47993">MNGPLDHQLVHALRRTRTVTQRGRIVQAFGTLLRASGVHARIGQQCRIVDANAPDGAAEAILAEVVGFSDGHALLVPLSSLQGMALDAEVEVLGASSELPFGDALLGRVVDCFGRPLDGRPLPPLAARVPIYADAPDPLARLPIDRPLATGVRAVDSVLTVGRGQRVGVFAMAGGGKSTLLGMLARQACAAREPAAAGAARRVNVVALIGERGREVREFIDDSLGPEGLARSVVVVSTSDRPAMERVRAAHAATAIAEGFRARGDEVVLLMDSVTRFARALREIGLAIGEPAVRRGFPPSVFAELPRLFERAGNDARGSITGFYTVLVEDEDGSDPVGEEVRSILDGHFVLSRKLAQAQHYPAIDALASVSRVFSRVASPEHRQAAGRARELMARHAEIEFLLRVGEYKAGSDALADEAIAKQAAIRALLCQPPDESSPFDEALRRLQAVAT</sequence>
<dbReference type="PANTHER" id="PTHR15184">
    <property type="entry name" value="ATP SYNTHASE"/>
    <property type="match status" value="1"/>
</dbReference>
<proteinExistence type="predicted"/>
<dbReference type="InterPro" id="IPR027417">
    <property type="entry name" value="P-loop_NTPase"/>
</dbReference>
<keyword evidence="6" id="KW-0653">Protein transport</keyword>
<keyword evidence="7" id="KW-1278">Translocase</keyword>
<dbReference type="EMBL" id="JAJLJH010000015">
    <property type="protein sequence ID" value="MCK9689526.1"/>
    <property type="molecule type" value="Genomic_DNA"/>
</dbReference>
<evidence type="ECO:0000256" key="2">
    <source>
        <dbReference type="ARBA" id="ARBA00022448"/>
    </source>
</evidence>
<protein>
    <submittedName>
        <fullName evidence="10">FliI/YscN family ATPase</fullName>
    </submittedName>
</protein>
<dbReference type="SMART" id="SM00382">
    <property type="entry name" value="AAA"/>
    <property type="match status" value="1"/>
</dbReference>
<dbReference type="CDD" id="cd01136">
    <property type="entry name" value="ATPase_flagellum-secretory_path_III"/>
    <property type="match status" value="1"/>
</dbReference>
<dbReference type="PANTHER" id="PTHR15184:SF9">
    <property type="entry name" value="SPI-1 TYPE 3 SECRETION SYSTEM ATPASE"/>
    <property type="match status" value="1"/>
</dbReference>
<dbReference type="SUPFAM" id="SSF52540">
    <property type="entry name" value="P-loop containing nucleoside triphosphate hydrolases"/>
    <property type="match status" value="1"/>
</dbReference>
<dbReference type="InterPro" id="IPR040627">
    <property type="entry name" value="T3SS_ATPase_C"/>
</dbReference>
<evidence type="ECO:0000313" key="11">
    <source>
        <dbReference type="Proteomes" id="UP001139353"/>
    </source>
</evidence>
<name>A0A9X1YTE6_9BURK</name>
<dbReference type="FunFam" id="3.40.50.12240:FF:000002">
    <property type="entry name" value="Flagellum-specific ATP synthase FliI"/>
    <property type="match status" value="1"/>
</dbReference>
<dbReference type="PROSITE" id="PS00152">
    <property type="entry name" value="ATPASE_ALPHA_BETA"/>
    <property type="match status" value="1"/>
</dbReference>
<dbReference type="RefSeq" id="WP_275685577.1">
    <property type="nucleotide sequence ID" value="NZ_JAJLJH010000015.1"/>
</dbReference>
<dbReference type="GO" id="GO:0030254">
    <property type="term" value="P:protein secretion by the type III secretion system"/>
    <property type="evidence" value="ECO:0007669"/>
    <property type="project" value="InterPro"/>
</dbReference>
<comment type="catalytic activity">
    <reaction evidence="8">
        <text>ATP + H2O + cellular proteinSide 1 = ADP + phosphate + cellular proteinSide 2.</text>
        <dbReference type="EC" id="7.4.2.8"/>
    </reaction>
</comment>
<evidence type="ECO:0000256" key="1">
    <source>
        <dbReference type="ARBA" id="ARBA00004496"/>
    </source>
</evidence>
<dbReference type="GO" id="GO:0016887">
    <property type="term" value="F:ATP hydrolysis activity"/>
    <property type="evidence" value="ECO:0007669"/>
    <property type="project" value="InterPro"/>
</dbReference>
<dbReference type="GO" id="GO:0030257">
    <property type="term" value="C:type III protein secretion system complex"/>
    <property type="evidence" value="ECO:0007669"/>
    <property type="project" value="InterPro"/>
</dbReference>
<evidence type="ECO:0000256" key="4">
    <source>
        <dbReference type="ARBA" id="ARBA00022741"/>
    </source>
</evidence>
<dbReference type="Pfam" id="PF00006">
    <property type="entry name" value="ATP-synt_ab"/>
    <property type="match status" value="1"/>
</dbReference>
<dbReference type="NCBIfam" id="TIGR01026">
    <property type="entry name" value="fliI_yscN"/>
    <property type="match status" value="1"/>
</dbReference>
<evidence type="ECO:0000256" key="6">
    <source>
        <dbReference type="ARBA" id="ARBA00022927"/>
    </source>
</evidence>
<comment type="subcellular location">
    <subcellularLocation>
        <location evidence="1">Cytoplasm</location>
    </subcellularLocation>
</comment>
<keyword evidence="3" id="KW-0963">Cytoplasm</keyword>
<dbReference type="Proteomes" id="UP001139353">
    <property type="component" value="Unassembled WGS sequence"/>
</dbReference>
<evidence type="ECO:0000256" key="3">
    <source>
        <dbReference type="ARBA" id="ARBA00022490"/>
    </source>
</evidence>
<dbReference type="GO" id="GO:0005737">
    <property type="term" value="C:cytoplasm"/>
    <property type="evidence" value="ECO:0007669"/>
    <property type="project" value="UniProtKB-SubCell"/>
</dbReference>
<dbReference type="Gene3D" id="3.40.50.12240">
    <property type="match status" value="1"/>
</dbReference>
<comment type="caution">
    <text evidence="10">The sequence shown here is derived from an EMBL/GenBank/DDBJ whole genome shotgun (WGS) entry which is preliminary data.</text>
</comment>
<keyword evidence="11" id="KW-1185">Reference proteome</keyword>
<dbReference type="GO" id="GO:0005524">
    <property type="term" value="F:ATP binding"/>
    <property type="evidence" value="ECO:0007669"/>
    <property type="project" value="UniProtKB-KW"/>
</dbReference>
<dbReference type="GO" id="GO:0046933">
    <property type="term" value="F:proton-transporting ATP synthase activity, rotational mechanism"/>
    <property type="evidence" value="ECO:0007669"/>
    <property type="project" value="TreeGrafter"/>
</dbReference>
<gene>
    <name evidence="10" type="ORF">LPC04_27725</name>
</gene>
<dbReference type="InterPro" id="IPR020003">
    <property type="entry name" value="ATPase_a/bsu_AS"/>
</dbReference>
<keyword evidence="4" id="KW-0547">Nucleotide-binding</keyword>
<evidence type="ECO:0000313" key="10">
    <source>
        <dbReference type="EMBL" id="MCK9689526.1"/>
    </source>
</evidence>
<evidence type="ECO:0000256" key="7">
    <source>
        <dbReference type="ARBA" id="ARBA00022967"/>
    </source>
</evidence>
<keyword evidence="2" id="KW-0813">Transport</keyword>
<dbReference type="AlphaFoldDB" id="A0A9X1YTE6"/>
<evidence type="ECO:0000259" key="9">
    <source>
        <dbReference type="SMART" id="SM00382"/>
    </source>
</evidence>
<evidence type="ECO:0000256" key="5">
    <source>
        <dbReference type="ARBA" id="ARBA00022840"/>
    </source>
</evidence>
<dbReference type="InterPro" id="IPR003593">
    <property type="entry name" value="AAA+_ATPase"/>
</dbReference>
<dbReference type="GO" id="GO:0008564">
    <property type="term" value="F:protein-exporting ATPase activity"/>
    <property type="evidence" value="ECO:0007669"/>
    <property type="project" value="UniProtKB-EC"/>
</dbReference>
<dbReference type="InterPro" id="IPR000194">
    <property type="entry name" value="ATPase_F1/V1/A1_a/bsu_nucl-bd"/>
</dbReference>
<feature type="domain" description="AAA+ ATPase" evidence="9">
    <location>
        <begin position="163"/>
        <end position="355"/>
    </location>
</feature>
<dbReference type="InterPro" id="IPR050053">
    <property type="entry name" value="ATPase_alpha/beta_chains"/>
</dbReference>